<dbReference type="GO" id="GO:0004791">
    <property type="term" value="F:thioredoxin-disulfide reductase (NADPH) activity"/>
    <property type="evidence" value="ECO:0007669"/>
    <property type="project" value="TreeGrafter"/>
</dbReference>
<keyword evidence="3" id="KW-1185">Reference proteome</keyword>
<dbReference type="EMBL" id="GL833121">
    <property type="protein sequence ID" value="EGB12089.1"/>
    <property type="molecule type" value="Genomic_DNA"/>
</dbReference>
<dbReference type="InterPro" id="IPR012336">
    <property type="entry name" value="Thioredoxin-like_fold"/>
</dbReference>
<feature type="non-terminal residue" evidence="2">
    <location>
        <position position="108"/>
    </location>
</feature>
<sequence length="108" mass="11641">SQVLGGKAVVGLYFSAHWCPPCRGFTPKLAALYEALVAAGESFEVVFVSSDRDDAQFDEYYGAHPWAAVPFANRDAKAALSRKFKVQGIPTFVLVDGETGELITADGR</sequence>
<dbReference type="SUPFAM" id="SSF52833">
    <property type="entry name" value="Thioredoxin-like"/>
    <property type="match status" value="1"/>
</dbReference>
<dbReference type="InterPro" id="IPR013766">
    <property type="entry name" value="Thioredoxin_domain"/>
</dbReference>
<dbReference type="InterPro" id="IPR036249">
    <property type="entry name" value="Thioredoxin-like_sf"/>
</dbReference>
<dbReference type="GeneID" id="20218663"/>
<reference evidence="2 3" key="1">
    <citation type="journal article" date="2011" name="Proc. Natl. Acad. Sci. U.S.A.">
        <title>Niche of harmful alga Aureococcus anophagefferens revealed through ecogenomics.</title>
        <authorList>
            <person name="Gobler C.J."/>
            <person name="Berry D.L."/>
            <person name="Dyhrman S.T."/>
            <person name="Wilhelm S.W."/>
            <person name="Salamov A."/>
            <person name="Lobanov A.V."/>
            <person name="Zhang Y."/>
            <person name="Collier J.L."/>
            <person name="Wurch L.L."/>
            <person name="Kustka A.B."/>
            <person name="Dill B.D."/>
            <person name="Shah M."/>
            <person name="VerBerkmoes N.C."/>
            <person name="Kuo A."/>
            <person name="Terry A."/>
            <person name="Pangilinan J."/>
            <person name="Lindquist E.A."/>
            <person name="Lucas S."/>
            <person name="Paulsen I.T."/>
            <person name="Hattenrath-Lehmann T.K."/>
            <person name="Talmage S.C."/>
            <person name="Walker E.A."/>
            <person name="Koch F."/>
            <person name="Burson A.M."/>
            <person name="Marcoval M.A."/>
            <person name="Tang Y.Z."/>
            <person name="Lecleir G.R."/>
            <person name="Coyne K.J."/>
            <person name="Berg G.M."/>
            <person name="Bertrand E.M."/>
            <person name="Saito M.A."/>
            <person name="Gladyshev V.N."/>
            <person name="Grigoriev I.V."/>
        </authorList>
    </citation>
    <scope>NUCLEOTIDE SEQUENCE [LARGE SCALE GENOMIC DNA]</scope>
    <source>
        <strain evidence="3">CCMP 1984</strain>
    </source>
</reference>
<dbReference type="RefSeq" id="XP_009033181.1">
    <property type="nucleotide sequence ID" value="XM_009034933.1"/>
</dbReference>
<dbReference type="eggNOG" id="KOG2501">
    <property type="taxonomic scope" value="Eukaryota"/>
</dbReference>
<accession>F0XYB4</accession>
<name>F0XYB4_AURAN</name>
<dbReference type="Gene3D" id="3.40.30.10">
    <property type="entry name" value="Glutaredoxin"/>
    <property type="match status" value="1"/>
</dbReference>
<dbReference type="PANTHER" id="PTHR46472:SF1">
    <property type="entry name" value="NUCLEOREDOXIN"/>
    <property type="match status" value="1"/>
</dbReference>
<dbReference type="OMA" id="AGWCSPC"/>
<dbReference type="InParanoid" id="F0XYB4"/>
<evidence type="ECO:0000313" key="2">
    <source>
        <dbReference type="EMBL" id="EGB12089.1"/>
    </source>
</evidence>
<dbReference type="PROSITE" id="PS51352">
    <property type="entry name" value="THIOREDOXIN_2"/>
    <property type="match status" value="1"/>
</dbReference>
<proteinExistence type="predicted"/>
<organism evidence="3">
    <name type="scientific">Aureococcus anophagefferens</name>
    <name type="common">Harmful bloom alga</name>
    <dbReference type="NCBI Taxonomy" id="44056"/>
    <lineage>
        <taxon>Eukaryota</taxon>
        <taxon>Sar</taxon>
        <taxon>Stramenopiles</taxon>
        <taxon>Ochrophyta</taxon>
        <taxon>Pelagophyceae</taxon>
        <taxon>Pelagomonadales</taxon>
        <taxon>Pelagomonadaceae</taxon>
        <taxon>Aureococcus</taxon>
    </lineage>
</organism>
<dbReference type="PANTHER" id="PTHR46472">
    <property type="entry name" value="NUCLEOREDOXIN"/>
    <property type="match status" value="1"/>
</dbReference>
<gene>
    <name evidence="2" type="ORF">AURANDRAFT_16440</name>
</gene>
<dbReference type="GO" id="GO:0031397">
    <property type="term" value="P:negative regulation of protein ubiquitination"/>
    <property type="evidence" value="ECO:0007669"/>
    <property type="project" value="TreeGrafter"/>
</dbReference>
<dbReference type="KEGG" id="aaf:AURANDRAFT_16440"/>
<dbReference type="GO" id="GO:0030178">
    <property type="term" value="P:negative regulation of Wnt signaling pathway"/>
    <property type="evidence" value="ECO:0007669"/>
    <property type="project" value="TreeGrafter"/>
</dbReference>
<dbReference type="Proteomes" id="UP000002729">
    <property type="component" value="Unassembled WGS sequence"/>
</dbReference>
<evidence type="ECO:0000313" key="3">
    <source>
        <dbReference type="Proteomes" id="UP000002729"/>
    </source>
</evidence>
<dbReference type="AlphaFoldDB" id="F0XYB4"/>
<dbReference type="GO" id="GO:0005634">
    <property type="term" value="C:nucleus"/>
    <property type="evidence" value="ECO:0007669"/>
    <property type="project" value="TreeGrafter"/>
</dbReference>
<feature type="non-terminal residue" evidence="2">
    <location>
        <position position="1"/>
    </location>
</feature>
<protein>
    <recommendedName>
        <fullName evidence="1">Thioredoxin domain-containing protein</fullName>
    </recommendedName>
</protein>
<feature type="domain" description="Thioredoxin" evidence="1">
    <location>
        <begin position="1"/>
        <end position="108"/>
    </location>
</feature>
<evidence type="ECO:0000259" key="1">
    <source>
        <dbReference type="PROSITE" id="PS51352"/>
    </source>
</evidence>
<dbReference type="OrthoDB" id="409136at2759"/>
<dbReference type="Pfam" id="PF13905">
    <property type="entry name" value="Thioredoxin_8"/>
    <property type="match status" value="1"/>
</dbReference>